<dbReference type="Pfam" id="PF11392">
    <property type="entry name" value="AllH"/>
    <property type="match status" value="1"/>
</dbReference>
<dbReference type="AlphaFoldDB" id="A0A381RUE2"/>
<evidence type="ECO:0008006" key="2">
    <source>
        <dbReference type="Google" id="ProtNLM"/>
    </source>
</evidence>
<evidence type="ECO:0000313" key="1">
    <source>
        <dbReference type="EMBL" id="SUZ94761.1"/>
    </source>
</evidence>
<dbReference type="InterPro" id="IPR021530">
    <property type="entry name" value="AllH-like"/>
</dbReference>
<name>A0A381RUE2_9ZZZZ</name>
<organism evidence="1">
    <name type="scientific">marine metagenome</name>
    <dbReference type="NCBI Taxonomy" id="408172"/>
    <lineage>
        <taxon>unclassified sequences</taxon>
        <taxon>metagenomes</taxon>
        <taxon>ecological metagenomes</taxon>
    </lineage>
</organism>
<proteinExistence type="predicted"/>
<accession>A0A381RUE2</accession>
<reference evidence="1" key="1">
    <citation type="submission" date="2018-05" db="EMBL/GenBank/DDBJ databases">
        <authorList>
            <person name="Lanie J.A."/>
            <person name="Ng W.-L."/>
            <person name="Kazmierczak K.M."/>
            <person name="Andrzejewski T.M."/>
            <person name="Davidsen T.M."/>
            <person name="Wayne K.J."/>
            <person name="Tettelin H."/>
            <person name="Glass J.I."/>
            <person name="Rusch D."/>
            <person name="Podicherti R."/>
            <person name="Tsui H.-C.T."/>
            <person name="Winkler M.E."/>
        </authorList>
    </citation>
    <scope>NUCLEOTIDE SEQUENCE</scope>
</reference>
<sequence>MGTRPSVERVGFKAHRCMTAPGFSGSVIANGSRAVYISTDDGDLLAACSMDQQPHPRSFLTDLDLTSLHEGLRTWYKDDELRFGNGASLMVSENQICYRPSAVPPCVAPSNVLRSRCNDLLQAAQDAHEGENLGLALSSFAIGDRAPTFAGADPDISPLISAGAEIVKGLAPICRLGDLEPSLKVSKRLIGLGPGLTPSGDDFVGGLLFMARHLNAAYPQERWWQGGNIGGLLAHSEAMTSRISHALLSDLAEGQSHESLHDLAEELVVGDEKLDAASHVRRVTEIGQSSGWDILTGMLAGLLPVIYRV</sequence>
<gene>
    <name evidence="1" type="ORF">METZ01_LOCUS47615</name>
</gene>
<dbReference type="EMBL" id="UINC01002264">
    <property type="protein sequence ID" value="SUZ94761.1"/>
    <property type="molecule type" value="Genomic_DNA"/>
</dbReference>
<protein>
    <recommendedName>
        <fullName evidence="2">DUF2877 domain-containing protein</fullName>
    </recommendedName>
</protein>